<keyword evidence="3" id="KW-1185">Reference proteome</keyword>
<protein>
    <recommendedName>
        <fullName evidence="1">Chromo domain-containing protein</fullName>
    </recommendedName>
</protein>
<reference evidence="2 3" key="1">
    <citation type="submission" date="2022-05" db="EMBL/GenBank/DDBJ databases">
        <authorList>
            <consortium name="Genoscope - CEA"/>
            <person name="William W."/>
        </authorList>
    </citation>
    <scope>NUCLEOTIDE SEQUENCE [LARGE SCALE GENOMIC DNA]</scope>
</reference>
<dbReference type="SUPFAM" id="SSF54160">
    <property type="entry name" value="Chromo domain-like"/>
    <property type="match status" value="1"/>
</dbReference>
<evidence type="ECO:0000313" key="3">
    <source>
        <dbReference type="Proteomes" id="UP001159427"/>
    </source>
</evidence>
<dbReference type="InterPro" id="IPR016197">
    <property type="entry name" value="Chromo-like_dom_sf"/>
</dbReference>
<comment type="caution">
    <text evidence="2">The sequence shown here is derived from an EMBL/GenBank/DDBJ whole genome shotgun (WGS) entry which is preliminary data.</text>
</comment>
<proteinExistence type="predicted"/>
<sequence length="127" mass="14847">MFMVKWKHFCACENTWEPKAHLLSELTEAFKNPEPDLVRVEEARERIGLVFERGMKVPLQHKESIEIRHDVVRFLFPILPPQLQLAPTDISDQDLEEAGLSSYVEQRINAKGNRCRIVQFTFRLLVS</sequence>
<dbReference type="EMBL" id="CALNXI010000553">
    <property type="protein sequence ID" value="CAH3029125.1"/>
    <property type="molecule type" value="Genomic_DNA"/>
</dbReference>
<dbReference type="Gene3D" id="2.40.50.40">
    <property type="match status" value="1"/>
</dbReference>
<gene>
    <name evidence="2" type="ORF">PEVE_00035588</name>
</gene>
<name>A0ABN8MHF1_9CNID</name>
<dbReference type="PROSITE" id="PS50013">
    <property type="entry name" value="CHROMO_2"/>
    <property type="match status" value="1"/>
</dbReference>
<accession>A0ABN8MHF1</accession>
<dbReference type="Proteomes" id="UP001159427">
    <property type="component" value="Unassembled WGS sequence"/>
</dbReference>
<feature type="domain" description="Chromo" evidence="1">
    <location>
        <begin position="1"/>
        <end position="22"/>
    </location>
</feature>
<dbReference type="InterPro" id="IPR000953">
    <property type="entry name" value="Chromo/chromo_shadow_dom"/>
</dbReference>
<evidence type="ECO:0000259" key="1">
    <source>
        <dbReference type="PROSITE" id="PS50013"/>
    </source>
</evidence>
<organism evidence="2 3">
    <name type="scientific">Porites evermanni</name>
    <dbReference type="NCBI Taxonomy" id="104178"/>
    <lineage>
        <taxon>Eukaryota</taxon>
        <taxon>Metazoa</taxon>
        <taxon>Cnidaria</taxon>
        <taxon>Anthozoa</taxon>
        <taxon>Hexacorallia</taxon>
        <taxon>Scleractinia</taxon>
        <taxon>Fungiina</taxon>
        <taxon>Poritidae</taxon>
        <taxon>Porites</taxon>
    </lineage>
</organism>
<evidence type="ECO:0000313" key="2">
    <source>
        <dbReference type="EMBL" id="CAH3029125.1"/>
    </source>
</evidence>